<reference evidence="1 2" key="1">
    <citation type="submission" date="2021-06" db="EMBL/GenBank/DDBJ databases">
        <title>Caerostris extrusa draft genome.</title>
        <authorList>
            <person name="Kono N."/>
            <person name="Arakawa K."/>
        </authorList>
    </citation>
    <scope>NUCLEOTIDE SEQUENCE [LARGE SCALE GENOMIC DNA]</scope>
</reference>
<organism evidence="1 2">
    <name type="scientific">Caerostris extrusa</name>
    <name type="common">Bark spider</name>
    <name type="synonym">Caerostris bankana</name>
    <dbReference type="NCBI Taxonomy" id="172846"/>
    <lineage>
        <taxon>Eukaryota</taxon>
        <taxon>Metazoa</taxon>
        <taxon>Ecdysozoa</taxon>
        <taxon>Arthropoda</taxon>
        <taxon>Chelicerata</taxon>
        <taxon>Arachnida</taxon>
        <taxon>Araneae</taxon>
        <taxon>Araneomorphae</taxon>
        <taxon>Entelegynae</taxon>
        <taxon>Araneoidea</taxon>
        <taxon>Araneidae</taxon>
        <taxon>Caerostris</taxon>
    </lineage>
</organism>
<accession>A0AAV4TYD1</accession>
<proteinExistence type="predicted"/>
<dbReference type="Proteomes" id="UP001054945">
    <property type="component" value="Unassembled WGS sequence"/>
</dbReference>
<dbReference type="EMBL" id="BPLR01011936">
    <property type="protein sequence ID" value="GIY50087.1"/>
    <property type="molecule type" value="Genomic_DNA"/>
</dbReference>
<evidence type="ECO:0000313" key="1">
    <source>
        <dbReference type="EMBL" id="GIY50087.1"/>
    </source>
</evidence>
<evidence type="ECO:0000313" key="2">
    <source>
        <dbReference type="Proteomes" id="UP001054945"/>
    </source>
</evidence>
<sequence>MLCQMNRHLICSIIYQDLQIPSAPIWARKEDKMLSVLQIKCNNLLNNLLNQSTSNKRNISNTNDALTGYSVWNKKMHYCEMNPKESSCQPLDLSIGELRTKRTG</sequence>
<keyword evidence="2" id="KW-1185">Reference proteome</keyword>
<dbReference type="AlphaFoldDB" id="A0AAV4TYD1"/>
<protein>
    <submittedName>
        <fullName evidence="1">Uncharacterized protein</fullName>
    </submittedName>
</protein>
<gene>
    <name evidence="1" type="ORF">CEXT_266111</name>
</gene>
<name>A0AAV4TYD1_CAEEX</name>
<comment type="caution">
    <text evidence="1">The sequence shown here is derived from an EMBL/GenBank/DDBJ whole genome shotgun (WGS) entry which is preliminary data.</text>
</comment>